<dbReference type="Gene3D" id="3.40.630.190">
    <property type="entry name" value="LCP protein"/>
    <property type="match status" value="1"/>
</dbReference>
<dbReference type="PANTHER" id="PTHR33392:SF6">
    <property type="entry name" value="POLYISOPRENYL-TEICHOIC ACID--PEPTIDOGLYCAN TEICHOIC ACID TRANSFERASE TAGU"/>
    <property type="match status" value="1"/>
</dbReference>
<dbReference type="AlphaFoldDB" id="A0A5B8U409"/>
<sequence length="517" mass="56507">MKLHHEDRPPREGLRFLLRAGLSVLVIVLLTAAATATAGLLKIKDEIAAPPGAPPPIHTKEVTEAKPGKPQTIVILGSDRRYADLKKNNPLLEKSNPARSDTILLVRMDPDQQATAVLSIPRDLKVLIPGYGINKINAAYSLGGPGLTAATIKQLFGGDFTINHIINVQFKGFREAVDAVGCVYTDVDRRYYHSNLGLPVSEHYAEIDVRPGYQRLCGQRALDYVRFRHADTDIVRAARQQDFLRSAKDQLSTSALINQRSKLIRILKGATQTDTSLRSVGEVIKLAKLAIFSADHPVAQIKFPATFTGDPATGEYVEASEQTIQTLRNQFFHASPQVRKKTAASTPVRNTTGNAQAARARLVSGRTAGENAVARAVAQRRLGFRLYFPGKLTPAGRYASVTESGSLTAPSPRIYTIRDRAGHPHQAYRLVVLESLDEGSYYGIQGTDWRTPPLLAHPTSSTTVGGKRLLLFKSGSRLRFVAWKRKDAVYWISNSLTLSLSNAQMLGIAGSLTHIGP</sequence>
<evidence type="ECO:0000259" key="4">
    <source>
        <dbReference type="Pfam" id="PF03816"/>
    </source>
</evidence>
<dbReference type="Proteomes" id="UP000321805">
    <property type="component" value="Chromosome"/>
</dbReference>
<accession>A0A5B8U409</accession>
<evidence type="ECO:0000256" key="2">
    <source>
        <dbReference type="SAM" id="MobiDB-lite"/>
    </source>
</evidence>
<organism evidence="5 6">
    <name type="scientific">Baekduia soli</name>
    <dbReference type="NCBI Taxonomy" id="496014"/>
    <lineage>
        <taxon>Bacteria</taxon>
        <taxon>Bacillati</taxon>
        <taxon>Actinomycetota</taxon>
        <taxon>Thermoleophilia</taxon>
        <taxon>Solirubrobacterales</taxon>
        <taxon>Baekduiaceae</taxon>
        <taxon>Baekduia</taxon>
    </lineage>
</organism>
<proteinExistence type="inferred from homology"/>
<feature type="region of interest" description="Disordered" evidence="2">
    <location>
        <begin position="51"/>
        <end position="70"/>
    </location>
</feature>
<feature type="region of interest" description="Disordered" evidence="2">
    <location>
        <begin position="336"/>
        <end position="355"/>
    </location>
</feature>
<evidence type="ECO:0000313" key="6">
    <source>
        <dbReference type="Proteomes" id="UP000321805"/>
    </source>
</evidence>
<comment type="similarity">
    <text evidence="1">Belongs to the LytR/CpsA/Psr (LCP) family.</text>
</comment>
<evidence type="ECO:0000313" key="5">
    <source>
        <dbReference type="EMBL" id="QEC47737.1"/>
    </source>
</evidence>
<evidence type="ECO:0000256" key="1">
    <source>
        <dbReference type="ARBA" id="ARBA00006068"/>
    </source>
</evidence>
<dbReference type="PANTHER" id="PTHR33392">
    <property type="entry name" value="POLYISOPRENYL-TEICHOIC ACID--PEPTIDOGLYCAN TEICHOIC ACID TRANSFERASE TAGU"/>
    <property type="match status" value="1"/>
</dbReference>
<dbReference type="OrthoDB" id="9782542at2"/>
<gene>
    <name evidence="5" type="ORF">FSW04_09225</name>
</gene>
<protein>
    <submittedName>
        <fullName evidence="5">LytR family transcriptional regulator</fullName>
    </submittedName>
</protein>
<keyword evidence="3" id="KW-0812">Transmembrane</keyword>
<feature type="transmembrane region" description="Helical" evidence="3">
    <location>
        <begin position="20"/>
        <end position="41"/>
    </location>
</feature>
<dbReference type="EMBL" id="CP042430">
    <property type="protein sequence ID" value="QEC47737.1"/>
    <property type="molecule type" value="Genomic_DNA"/>
</dbReference>
<dbReference type="Pfam" id="PF03816">
    <property type="entry name" value="LytR_cpsA_psr"/>
    <property type="match status" value="1"/>
</dbReference>
<name>A0A5B8U409_9ACTN</name>
<dbReference type="InterPro" id="IPR004474">
    <property type="entry name" value="LytR_CpsA_psr"/>
</dbReference>
<dbReference type="KEGG" id="bsol:FSW04_09225"/>
<keyword evidence="3" id="KW-0472">Membrane</keyword>
<dbReference type="NCBIfam" id="TIGR00350">
    <property type="entry name" value="lytR_cpsA_psr"/>
    <property type="match status" value="1"/>
</dbReference>
<dbReference type="RefSeq" id="WP_146918531.1">
    <property type="nucleotide sequence ID" value="NZ_CP042430.1"/>
</dbReference>
<feature type="domain" description="Cell envelope-related transcriptional attenuator" evidence="4">
    <location>
        <begin position="99"/>
        <end position="251"/>
    </location>
</feature>
<feature type="compositionally biased region" description="Polar residues" evidence="2">
    <location>
        <begin position="343"/>
        <end position="355"/>
    </location>
</feature>
<keyword evidence="3" id="KW-1133">Transmembrane helix</keyword>
<dbReference type="InterPro" id="IPR050922">
    <property type="entry name" value="LytR/CpsA/Psr_CW_biosynth"/>
</dbReference>
<feature type="compositionally biased region" description="Basic and acidic residues" evidence="2">
    <location>
        <begin position="58"/>
        <end position="67"/>
    </location>
</feature>
<evidence type="ECO:0000256" key="3">
    <source>
        <dbReference type="SAM" id="Phobius"/>
    </source>
</evidence>
<reference evidence="5 6" key="1">
    <citation type="journal article" date="2018" name="J. Microbiol.">
        <title>Baekduia soli gen. nov., sp. nov., a novel bacterium isolated from the soil of Baekdu Mountain and proposal of a novel family name, Baekduiaceae fam. nov.</title>
        <authorList>
            <person name="An D.S."/>
            <person name="Siddiqi M.Z."/>
            <person name="Kim K.H."/>
            <person name="Yu H.S."/>
            <person name="Im W.T."/>
        </authorList>
    </citation>
    <scope>NUCLEOTIDE SEQUENCE [LARGE SCALE GENOMIC DNA]</scope>
    <source>
        <strain evidence="5 6">BR7-21</strain>
    </source>
</reference>
<keyword evidence="6" id="KW-1185">Reference proteome</keyword>